<protein>
    <submittedName>
        <fullName evidence="3">Uncharacterized protein</fullName>
    </submittedName>
</protein>
<dbReference type="Proteomes" id="UP000078459">
    <property type="component" value="Unassembled WGS sequence"/>
</dbReference>
<proteinExistence type="predicted"/>
<accession>A0A179DIQ1</accession>
<evidence type="ECO:0000256" key="1">
    <source>
        <dbReference type="SAM" id="Phobius"/>
    </source>
</evidence>
<reference evidence="3 4" key="1">
    <citation type="submission" date="2016-04" db="EMBL/GenBank/DDBJ databases">
        <authorList>
            <person name="Evans L.H."/>
            <person name="Alamgir A."/>
            <person name="Owens N."/>
            <person name="Weber N.D."/>
            <person name="Virtaneva K."/>
            <person name="Barbian K."/>
            <person name="Babar A."/>
            <person name="Rosenke K."/>
        </authorList>
    </citation>
    <scope>NUCLEOTIDE SEQUENCE [LARGE SCALE GENOMIC DNA]</scope>
    <source>
        <strain evidence="3 4">CCM 8644</strain>
    </source>
</reference>
<dbReference type="EMBL" id="LWHJ01000022">
    <property type="protein sequence ID" value="OAQ40590.1"/>
    <property type="molecule type" value="Genomic_DNA"/>
</dbReference>
<dbReference type="OrthoDB" id="9914175at2"/>
<evidence type="ECO:0000313" key="3">
    <source>
        <dbReference type="EMBL" id="OAQ40590.1"/>
    </source>
</evidence>
<feature type="transmembrane region" description="Helical" evidence="1">
    <location>
        <begin position="55"/>
        <end position="74"/>
    </location>
</feature>
<dbReference type="AlphaFoldDB" id="A0A179DIQ1"/>
<sequence>MKISSKSIASKFSLTAFALVLMQTLSFAADKVPDVYVSRSAVSHLSGQQLLDTTWFWILITIVVLVFITAYFAAGTAKKTGQPHLL</sequence>
<comment type="caution">
    <text evidence="3">The sequence shown here is derived from an EMBL/GenBank/DDBJ whole genome shotgun (WGS) entry which is preliminary data.</text>
</comment>
<feature type="chain" id="PRO_5008100617" evidence="2">
    <location>
        <begin position="29"/>
        <end position="86"/>
    </location>
</feature>
<keyword evidence="2" id="KW-0732">Signal</keyword>
<evidence type="ECO:0000313" key="4">
    <source>
        <dbReference type="Proteomes" id="UP000078459"/>
    </source>
</evidence>
<keyword evidence="1" id="KW-0812">Transmembrane</keyword>
<evidence type="ECO:0000256" key="2">
    <source>
        <dbReference type="SAM" id="SignalP"/>
    </source>
</evidence>
<gene>
    <name evidence="3" type="ORF">A5893_06500</name>
</gene>
<reference evidence="3 4" key="2">
    <citation type="submission" date="2016-06" db="EMBL/GenBank/DDBJ databases">
        <title>Pedobacter psychrophilus sp. nov., isolated from Antarctic fragmentary rock.</title>
        <authorList>
            <person name="Svec P."/>
        </authorList>
    </citation>
    <scope>NUCLEOTIDE SEQUENCE [LARGE SCALE GENOMIC DNA]</scope>
    <source>
        <strain evidence="3 4">CCM 8644</strain>
    </source>
</reference>
<keyword evidence="4" id="KW-1185">Reference proteome</keyword>
<keyword evidence="1" id="KW-1133">Transmembrane helix</keyword>
<feature type="signal peptide" evidence="2">
    <location>
        <begin position="1"/>
        <end position="28"/>
    </location>
</feature>
<dbReference type="RefSeq" id="WP_068821824.1">
    <property type="nucleotide sequence ID" value="NZ_LWHJ01000022.1"/>
</dbReference>
<keyword evidence="1" id="KW-0472">Membrane</keyword>
<name>A0A179DIQ1_9SPHI</name>
<organism evidence="3 4">
    <name type="scientific">Pedobacter psychrophilus</name>
    <dbReference type="NCBI Taxonomy" id="1826909"/>
    <lineage>
        <taxon>Bacteria</taxon>
        <taxon>Pseudomonadati</taxon>
        <taxon>Bacteroidota</taxon>
        <taxon>Sphingobacteriia</taxon>
        <taxon>Sphingobacteriales</taxon>
        <taxon>Sphingobacteriaceae</taxon>
        <taxon>Pedobacter</taxon>
    </lineage>
</organism>